<name>A0A4S8PVK8_9HYPH</name>
<comment type="caution">
    <text evidence="1">The sequence shown here is derived from an EMBL/GenBank/DDBJ whole genome shotgun (WGS) entry which is preliminary data.</text>
</comment>
<sequence>MHEVYAAIAITALKREIGQKEQMSEDAFYAQYSEAPWTKLLRLSDRLKRTVRRRQEARDVVEAPPGHACRLADA</sequence>
<accession>A0A4S8PVK8</accession>
<proteinExistence type="predicted"/>
<reference evidence="1 2" key="1">
    <citation type="submission" date="2019-04" db="EMBL/GenBank/DDBJ databases">
        <title>genome sequence of strain W3.</title>
        <authorList>
            <person name="Gao J."/>
            <person name="Sun J."/>
        </authorList>
    </citation>
    <scope>NUCLEOTIDE SEQUENCE [LARGE SCALE GENOMIC DNA]</scope>
    <source>
        <strain evidence="1 2">W3</strain>
    </source>
</reference>
<dbReference type="Proteomes" id="UP000307378">
    <property type="component" value="Unassembled WGS sequence"/>
</dbReference>
<dbReference type="EMBL" id="STGU01000010">
    <property type="protein sequence ID" value="THV33832.1"/>
    <property type="molecule type" value="Genomic_DNA"/>
</dbReference>
<evidence type="ECO:0000313" key="2">
    <source>
        <dbReference type="Proteomes" id="UP000307378"/>
    </source>
</evidence>
<evidence type="ECO:0000313" key="1">
    <source>
        <dbReference type="EMBL" id="THV33832.1"/>
    </source>
</evidence>
<protein>
    <submittedName>
        <fullName evidence="1">Uncharacterized protein</fullName>
    </submittedName>
</protein>
<gene>
    <name evidence="1" type="ORF">FAA86_17580</name>
</gene>
<dbReference type="AlphaFoldDB" id="A0A4S8PVK8"/>
<organism evidence="1 2">
    <name type="scientific">Rhizobium rosettiformans W3</name>
    <dbReference type="NCBI Taxonomy" id="538378"/>
    <lineage>
        <taxon>Bacteria</taxon>
        <taxon>Pseudomonadati</taxon>
        <taxon>Pseudomonadota</taxon>
        <taxon>Alphaproteobacteria</taxon>
        <taxon>Hyphomicrobiales</taxon>
        <taxon>Rhizobiaceae</taxon>
        <taxon>Rhizobium/Agrobacterium group</taxon>
        <taxon>Rhizobium</taxon>
    </lineage>
</organism>
<dbReference type="RefSeq" id="WP_136542444.1">
    <property type="nucleotide sequence ID" value="NZ_STGU01000010.1"/>
</dbReference>